<accession>A0A6L5XLD3</accession>
<dbReference type="PANTHER" id="PTHR33841">
    <property type="entry name" value="DNA METHYLTRANSFERASE YEEA-RELATED"/>
    <property type="match status" value="1"/>
</dbReference>
<dbReference type="Proteomes" id="UP000477488">
    <property type="component" value="Unassembled WGS sequence"/>
</dbReference>
<dbReference type="EMBL" id="VUMH01000007">
    <property type="protein sequence ID" value="MSS27992.1"/>
    <property type="molecule type" value="Genomic_DNA"/>
</dbReference>
<dbReference type="EC" id="2.1.1.72" evidence="2"/>
<evidence type="ECO:0000313" key="9">
    <source>
        <dbReference type="Proteomes" id="UP000477488"/>
    </source>
</evidence>
<feature type="domain" description="Type II methyltransferase M.TaqI-like" evidence="7">
    <location>
        <begin position="90"/>
        <end position="220"/>
    </location>
</feature>
<dbReference type="CDD" id="cd02440">
    <property type="entry name" value="AdoMet_MTases"/>
    <property type="match status" value="1"/>
</dbReference>
<evidence type="ECO:0000256" key="5">
    <source>
        <dbReference type="ARBA" id="ARBA00022691"/>
    </source>
</evidence>
<comment type="caution">
    <text evidence="8">The sequence shown here is derived from an EMBL/GenBank/DDBJ whole genome shotgun (WGS) entry which is preliminary data.</text>
</comment>
<dbReference type="Gene3D" id="3.40.50.150">
    <property type="entry name" value="Vaccinia Virus protein VP39"/>
    <property type="match status" value="1"/>
</dbReference>
<protein>
    <recommendedName>
        <fullName evidence="2">site-specific DNA-methyltransferase (adenine-specific)</fullName>
        <ecNumber evidence="2">2.1.1.72</ecNumber>
    </recommendedName>
</protein>
<sequence length="488" mass="55587">MLRDSQEPLTDNSDSISAKSAYSQYMTPTRVAEFMASLFSKLTPRKNIRFLDAGAGKGALTSAFLRSYTQALLTINNPTFDLFEIDNTLAKKLELNVKNVVPVLSDNIQIINSDFLELAPNLINEGIGHYSHIMLNPPYKKLYGESRYTKILQSNEINAANLYTAFMSLSIKLLDKKGELVAIIPRSFCNGFYHKKFRDFIFDNCSIEHIHLFRSRTRVFKQDKVLQENIIVLLKKDSKQKEVNISISTDDHFKDFRQESVPFSEVVHPDDVNKFIRIPIASSTTGRLAVGLSLADLGVDVSTGPIVDFRALDFLNQMPESGDVPLIYPGHLNGTTEWPKRDFRKPNAIRFCKKTEKLLFPTGFYVAIRRMSSKEEQRRIVAHLIDPKNFPGFKYLGFENHLNIIHSNKNGLSESLAYGLVGYLNSSYVNSLFHCFNGHTQVNATDLRSIKYPSLDILSYLGDWIKNEKIKCQTRIDEKIRSNIPIHE</sequence>
<keyword evidence="3 8" id="KW-0489">Methyltransferase</keyword>
<dbReference type="PANTHER" id="PTHR33841:SF5">
    <property type="entry name" value="DNA METHYLASE (MODIFICATION METHYLASE) (METHYLTRANSFERASE)-RELATED"/>
    <property type="match status" value="1"/>
</dbReference>
<dbReference type="PRINTS" id="PR00507">
    <property type="entry name" value="N12N6MTFRASE"/>
</dbReference>
<evidence type="ECO:0000259" key="7">
    <source>
        <dbReference type="Pfam" id="PF07669"/>
    </source>
</evidence>
<dbReference type="InterPro" id="IPR029063">
    <property type="entry name" value="SAM-dependent_MTases_sf"/>
</dbReference>
<comment type="similarity">
    <text evidence="1">Belongs to the N(4)/N(6)-methyltransferase family.</text>
</comment>
<organism evidence="8 9">
    <name type="scientific">Desulfovibrio porci</name>
    <dbReference type="NCBI Taxonomy" id="2605782"/>
    <lineage>
        <taxon>Bacteria</taxon>
        <taxon>Pseudomonadati</taxon>
        <taxon>Thermodesulfobacteriota</taxon>
        <taxon>Desulfovibrionia</taxon>
        <taxon>Desulfovibrionales</taxon>
        <taxon>Desulfovibrionaceae</taxon>
        <taxon>Desulfovibrio</taxon>
    </lineage>
</organism>
<evidence type="ECO:0000256" key="3">
    <source>
        <dbReference type="ARBA" id="ARBA00022603"/>
    </source>
</evidence>
<dbReference type="RefSeq" id="WP_154510988.1">
    <property type="nucleotide sequence ID" value="NZ_VUMH01000007.1"/>
</dbReference>
<evidence type="ECO:0000313" key="8">
    <source>
        <dbReference type="EMBL" id="MSS27992.1"/>
    </source>
</evidence>
<dbReference type="GO" id="GO:0006304">
    <property type="term" value="P:DNA modification"/>
    <property type="evidence" value="ECO:0007669"/>
    <property type="project" value="InterPro"/>
</dbReference>
<dbReference type="SUPFAM" id="SSF53335">
    <property type="entry name" value="S-adenosyl-L-methionine-dependent methyltransferases"/>
    <property type="match status" value="1"/>
</dbReference>
<dbReference type="AlphaFoldDB" id="A0A6L5XLD3"/>
<reference evidence="8 9" key="1">
    <citation type="submission" date="2019-09" db="EMBL/GenBank/DDBJ databases">
        <title>In-depth cultivation of the pig gut microbiome towards novel bacterial diversity and tailored functional studies.</title>
        <authorList>
            <person name="Wylensek D."/>
            <person name="Hitch T.C.A."/>
            <person name="Clavel T."/>
        </authorList>
    </citation>
    <scope>NUCLEOTIDE SEQUENCE [LARGE SCALE GENOMIC DNA]</scope>
    <source>
        <strain evidence="8 9">PG-178-WT-4</strain>
    </source>
</reference>
<dbReference type="GO" id="GO:0032259">
    <property type="term" value="P:methylation"/>
    <property type="evidence" value="ECO:0007669"/>
    <property type="project" value="UniProtKB-KW"/>
</dbReference>
<comment type="catalytic activity">
    <reaction evidence="6">
        <text>a 2'-deoxyadenosine in DNA + S-adenosyl-L-methionine = an N(6)-methyl-2'-deoxyadenosine in DNA + S-adenosyl-L-homocysteine + H(+)</text>
        <dbReference type="Rhea" id="RHEA:15197"/>
        <dbReference type="Rhea" id="RHEA-COMP:12418"/>
        <dbReference type="Rhea" id="RHEA-COMP:12419"/>
        <dbReference type="ChEBI" id="CHEBI:15378"/>
        <dbReference type="ChEBI" id="CHEBI:57856"/>
        <dbReference type="ChEBI" id="CHEBI:59789"/>
        <dbReference type="ChEBI" id="CHEBI:90615"/>
        <dbReference type="ChEBI" id="CHEBI:90616"/>
        <dbReference type="EC" id="2.1.1.72"/>
    </reaction>
</comment>
<dbReference type="InterPro" id="IPR011639">
    <property type="entry name" value="MethylTrfase_TaqI-like_dom"/>
</dbReference>
<name>A0A6L5XLD3_9BACT</name>
<gene>
    <name evidence="8" type="ORF">FYJ44_08035</name>
</gene>
<evidence type="ECO:0000256" key="1">
    <source>
        <dbReference type="ARBA" id="ARBA00006594"/>
    </source>
</evidence>
<proteinExistence type="inferred from homology"/>
<evidence type="ECO:0000256" key="2">
    <source>
        <dbReference type="ARBA" id="ARBA00011900"/>
    </source>
</evidence>
<keyword evidence="9" id="KW-1185">Reference proteome</keyword>
<evidence type="ECO:0000256" key="4">
    <source>
        <dbReference type="ARBA" id="ARBA00022679"/>
    </source>
</evidence>
<evidence type="ECO:0000256" key="6">
    <source>
        <dbReference type="ARBA" id="ARBA00047942"/>
    </source>
</evidence>
<dbReference type="GO" id="GO:0009007">
    <property type="term" value="F:site-specific DNA-methyltransferase (adenine-specific) activity"/>
    <property type="evidence" value="ECO:0007669"/>
    <property type="project" value="UniProtKB-EC"/>
</dbReference>
<keyword evidence="4 8" id="KW-0808">Transferase</keyword>
<keyword evidence="5" id="KW-0949">S-adenosyl-L-methionine</keyword>
<dbReference type="InterPro" id="IPR050953">
    <property type="entry name" value="N4_N6_ade-DNA_methylase"/>
</dbReference>
<dbReference type="Pfam" id="PF07669">
    <property type="entry name" value="Eco57I"/>
    <property type="match status" value="1"/>
</dbReference>